<organism evidence="1 2">
    <name type="scientific">Halocaridina rubra</name>
    <name type="common">Hawaiian red shrimp</name>
    <dbReference type="NCBI Taxonomy" id="373956"/>
    <lineage>
        <taxon>Eukaryota</taxon>
        <taxon>Metazoa</taxon>
        <taxon>Ecdysozoa</taxon>
        <taxon>Arthropoda</taxon>
        <taxon>Crustacea</taxon>
        <taxon>Multicrustacea</taxon>
        <taxon>Malacostraca</taxon>
        <taxon>Eumalacostraca</taxon>
        <taxon>Eucarida</taxon>
        <taxon>Decapoda</taxon>
        <taxon>Pleocyemata</taxon>
        <taxon>Caridea</taxon>
        <taxon>Atyoidea</taxon>
        <taxon>Atyidae</taxon>
        <taxon>Halocaridina</taxon>
    </lineage>
</organism>
<proteinExistence type="predicted"/>
<feature type="non-terminal residue" evidence="1">
    <location>
        <position position="1"/>
    </location>
</feature>
<keyword evidence="2" id="KW-1185">Reference proteome</keyword>
<reference evidence="1 2" key="1">
    <citation type="submission" date="2023-11" db="EMBL/GenBank/DDBJ databases">
        <title>Halocaridina rubra genome assembly.</title>
        <authorList>
            <person name="Smith C."/>
        </authorList>
    </citation>
    <scope>NUCLEOTIDE SEQUENCE [LARGE SCALE GENOMIC DNA]</scope>
    <source>
        <strain evidence="1">EP-1</strain>
        <tissue evidence="1">Whole</tissue>
    </source>
</reference>
<sequence>NSRNCYLETLLLKDSPNAFQRSIEKAFAIGKCKTSGRLIQVEPSKKDKHLKS</sequence>
<evidence type="ECO:0000313" key="1">
    <source>
        <dbReference type="EMBL" id="KAK7075648.1"/>
    </source>
</evidence>
<gene>
    <name evidence="1" type="ORF">SK128_007638</name>
</gene>
<protein>
    <submittedName>
        <fullName evidence="1">Uncharacterized protein</fullName>
    </submittedName>
</protein>
<dbReference type="AlphaFoldDB" id="A0AAN8X707"/>
<dbReference type="Proteomes" id="UP001381693">
    <property type="component" value="Unassembled WGS sequence"/>
</dbReference>
<name>A0AAN8X707_HALRR</name>
<comment type="caution">
    <text evidence="1">The sequence shown here is derived from an EMBL/GenBank/DDBJ whole genome shotgun (WGS) entry which is preliminary data.</text>
</comment>
<dbReference type="EMBL" id="JAXCGZ010010308">
    <property type="protein sequence ID" value="KAK7075648.1"/>
    <property type="molecule type" value="Genomic_DNA"/>
</dbReference>
<evidence type="ECO:0000313" key="2">
    <source>
        <dbReference type="Proteomes" id="UP001381693"/>
    </source>
</evidence>
<accession>A0AAN8X707</accession>